<evidence type="ECO:0000256" key="5">
    <source>
        <dbReference type="HAMAP-Rule" id="MF_01114"/>
    </source>
</evidence>
<dbReference type="RefSeq" id="WP_349084179.1">
    <property type="nucleotide sequence ID" value="NZ_JBBNFW010000180.1"/>
</dbReference>
<dbReference type="Pfam" id="PF02631">
    <property type="entry name" value="RecX_HTH2"/>
    <property type="match status" value="1"/>
</dbReference>
<accession>A0ABV1CNU1</accession>
<feature type="domain" description="RecX first three-helical" evidence="8">
    <location>
        <begin position="12"/>
        <end position="50"/>
    </location>
</feature>
<dbReference type="EMBL" id="JBBNFW010000180">
    <property type="protein sequence ID" value="MEQ2413961.1"/>
    <property type="molecule type" value="Genomic_DNA"/>
</dbReference>
<reference evidence="9 10" key="1">
    <citation type="submission" date="2024-04" db="EMBL/GenBank/DDBJ databases">
        <title>Human intestinal bacterial collection.</title>
        <authorList>
            <person name="Pauvert C."/>
            <person name="Hitch T.C.A."/>
            <person name="Clavel T."/>
        </authorList>
    </citation>
    <scope>NUCLEOTIDE SEQUENCE [LARGE SCALE GENOMIC DNA]</scope>
    <source>
        <strain evidence="9 10">CLA-AA-H161</strain>
    </source>
</reference>
<keyword evidence="4 5" id="KW-0963">Cytoplasm</keyword>
<evidence type="ECO:0000256" key="4">
    <source>
        <dbReference type="ARBA" id="ARBA00022490"/>
    </source>
</evidence>
<dbReference type="InterPro" id="IPR036388">
    <property type="entry name" value="WH-like_DNA-bd_sf"/>
</dbReference>
<comment type="subcellular location">
    <subcellularLocation>
        <location evidence="1 5">Cytoplasm</location>
    </subcellularLocation>
</comment>
<comment type="function">
    <text evidence="5">Modulates RecA activity.</text>
</comment>
<proteinExistence type="inferred from homology"/>
<dbReference type="HAMAP" id="MF_01114">
    <property type="entry name" value="RecX"/>
    <property type="match status" value="1"/>
</dbReference>
<dbReference type="Pfam" id="PF21982">
    <property type="entry name" value="RecX_HTH1"/>
    <property type="match status" value="1"/>
</dbReference>
<evidence type="ECO:0000313" key="10">
    <source>
        <dbReference type="Proteomes" id="UP001470752"/>
    </source>
</evidence>
<dbReference type="InterPro" id="IPR053924">
    <property type="entry name" value="RecX_HTH_2nd"/>
</dbReference>
<dbReference type="InterPro" id="IPR003783">
    <property type="entry name" value="Regulatory_RecX"/>
</dbReference>
<dbReference type="InterPro" id="IPR053925">
    <property type="entry name" value="RecX_HTH_3rd"/>
</dbReference>
<evidence type="ECO:0000259" key="8">
    <source>
        <dbReference type="Pfam" id="PF21982"/>
    </source>
</evidence>
<evidence type="ECO:0000259" key="6">
    <source>
        <dbReference type="Pfam" id="PF02631"/>
    </source>
</evidence>
<organism evidence="9 10">
    <name type="scientific">Blautia acetigignens</name>
    <dbReference type="NCBI Taxonomy" id="2981783"/>
    <lineage>
        <taxon>Bacteria</taxon>
        <taxon>Bacillati</taxon>
        <taxon>Bacillota</taxon>
        <taxon>Clostridia</taxon>
        <taxon>Lachnospirales</taxon>
        <taxon>Lachnospiraceae</taxon>
        <taxon>Blautia</taxon>
    </lineage>
</organism>
<name>A0ABV1CNU1_9FIRM</name>
<feature type="domain" description="RecX third three-helical" evidence="7">
    <location>
        <begin position="107"/>
        <end position="152"/>
    </location>
</feature>
<evidence type="ECO:0000256" key="1">
    <source>
        <dbReference type="ARBA" id="ARBA00004496"/>
    </source>
</evidence>
<gene>
    <name evidence="5" type="primary">recX</name>
    <name evidence="9" type="ORF">AAAX94_13155</name>
</gene>
<comment type="caution">
    <text evidence="9">The sequence shown here is derived from an EMBL/GenBank/DDBJ whole genome shotgun (WGS) entry which is preliminary data.</text>
</comment>
<evidence type="ECO:0000256" key="3">
    <source>
        <dbReference type="ARBA" id="ARBA00018111"/>
    </source>
</evidence>
<dbReference type="Pfam" id="PF21981">
    <property type="entry name" value="RecX_HTH3"/>
    <property type="match status" value="1"/>
</dbReference>
<dbReference type="InterPro" id="IPR053926">
    <property type="entry name" value="RecX_HTH_1st"/>
</dbReference>
<dbReference type="PANTHER" id="PTHR33602">
    <property type="entry name" value="REGULATORY PROTEIN RECX FAMILY PROTEIN"/>
    <property type="match status" value="1"/>
</dbReference>
<protein>
    <recommendedName>
        <fullName evidence="3 5">Regulatory protein RecX</fullName>
    </recommendedName>
</protein>
<keyword evidence="10" id="KW-1185">Reference proteome</keyword>
<dbReference type="PANTHER" id="PTHR33602:SF1">
    <property type="entry name" value="REGULATORY PROTEIN RECX FAMILY PROTEIN"/>
    <property type="match status" value="1"/>
</dbReference>
<dbReference type="Proteomes" id="UP001470752">
    <property type="component" value="Unassembled WGS sequence"/>
</dbReference>
<evidence type="ECO:0000313" key="9">
    <source>
        <dbReference type="EMBL" id="MEQ2413961.1"/>
    </source>
</evidence>
<feature type="domain" description="RecX second three-helical" evidence="6">
    <location>
        <begin position="58"/>
        <end position="94"/>
    </location>
</feature>
<evidence type="ECO:0000259" key="7">
    <source>
        <dbReference type="Pfam" id="PF21981"/>
    </source>
</evidence>
<dbReference type="Gene3D" id="1.10.10.10">
    <property type="entry name" value="Winged helix-like DNA-binding domain superfamily/Winged helix DNA-binding domain"/>
    <property type="match status" value="3"/>
</dbReference>
<sequence length="167" mass="18989">MMASVSEEQKNARRKAMLLLEHMDRTEKGLSDRLRQAGFSAEATEDAMEYVRSYGYLNDLRYAENYISFRMGTKSRQKILQELSGKGVGRATALAAWEAAAEVEQPDELAVLRATVQKKCQPDSALDEKAMRRLQGFLLRRGFSYGDISHVLDEMHITCERNSFLSE</sequence>
<evidence type="ECO:0000256" key="2">
    <source>
        <dbReference type="ARBA" id="ARBA00009695"/>
    </source>
</evidence>
<comment type="similarity">
    <text evidence="2 5">Belongs to the RecX family.</text>
</comment>